<evidence type="ECO:0000256" key="1">
    <source>
        <dbReference type="ARBA" id="ARBA00004571"/>
    </source>
</evidence>
<dbReference type="GO" id="GO:0004180">
    <property type="term" value="F:carboxypeptidase activity"/>
    <property type="evidence" value="ECO:0007669"/>
    <property type="project" value="UniProtKB-KW"/>
</dbReference>
<accession>A0A1I6MR57</accession>
<keyword evidence="4" id="KW-0812">Transmembrane</keyword>
<dbReference type="GO" id="GO:0015344">
    <property type="term" value="F:siderophore uptake transmembrane transporter activity"/>
    <property type="evidence" value="ECO:0007669"/>
    <property type="project" value="TreeGrafter"/>
</dbReference>
<dbReference type="AlphaFoldDB" id="A0A1I6MR57"/>
<keyword evidence="3" id="KW-1134">Transmembrane beta strand</keyword>
<keyword evidence="9" id="KW-0378">Hydrolase</keyword>
<protein>
    <submittedName>
        <fullName evidence="9">Carboxypeptidase regulatory-like domain-containing protein</fullName>
    </submittedName>
</protein>
<dbReference type="Pfam" id="PF13620">
    <property type="entry name" value="CarboxypepD_reg"/>
    <property type="match status" value="1"/>
</dbReference>
<evidence type="ECO:0000256" key="7">
    <source>
        <dbReference type="ARBA" id="ARBA00023237"/>
    </source>
</evidence>
<dbReference type="InterPro" id="IPR008969">
    <property type="entry name" value="CarboxyPept-like_regulatory"/>
</dbReference>
<feature type="domain" description="TonB-dependent transporter Oar-like beta-barrel" evidence="8">
    <location>
        <begin position="270"/>
        <end position="1091"/>
    </location>
</feature>
<dbReference type="PANTHER" id="PTHR30069">
    <property type="entry name" value="TONB-DEPENDENT OUTER MEMBRANE RECEPTOR"/>
    <property type="match status" value="1"/>
</dbReference>
<evidence type="ECO:0000256" key="6">
    <source>
        <dbReference type="ARBA" id="ARBA00023136"/>
    </source>
</evidence>
<gene>
    <name evidence="9" type="ORF">SAMN05421771_3389</name>
</gene>
<dbReference type="STRING" id="474950.SAMN05421771_3389"/>
<evidence type="ECO:0000259" key="8">
    <source>
        <dbReference type="Pfam" id="PF25183"/>
    </source>
</evidence>
<evidence type="ECO:0000313" key="10">
    <source>
        <dbReference type="Proteomes" id="UP000199024"/>
    </source>
</evidence>
<dbReference type="InterPro" id="IPR036942">
    <property type="entry name" value="Beta-barrel_TonB_sf"/>
</dbReference>
<evidence type="ECO:0000256" key="2">
    <source>
        <dbReference type="ARBA" id="ARBA00022448"/>
    </source>
</evidence>
<dbReference type="SUPFAM" id="SSF56935">
    <property type="entry name" value="Porins"/>
    <property type="match status" value="1"/>
</dbReference>
<evidence type="ECO:0000256" key="4">
    <source>
        <dbReference type="ARBA" id="ARBA00022692"/>
    </source>
</evidence>
<evidence type="ECO:0000256" key="3">
    <source>
        <dbReference type="ARBA" id="ARBA00022452"/>
    </source>
</evidence>
<keyword evidence="5" id="KW-0732">Signal</keyword>
<dbReference type="Pfam" id="PF25183">
    <property type="entry name" value="OMP_b-brl_4"/>
    <property type="match status" value="1"/>
</dbReference>
<keyword evidence="2" id="KW-0813">Transport</keyword>
<keyword evidence="9" id="KW-0645">Protease</keyword>
<sequence>MISESLFTLNCHTSPLRRSSFLRRTATLTLPMVFCGVMLMPASLLAQNTTADVIGTATDASGAVVPGATVQLTDVGTQEKRTVTSNDAGQYTFTLLKPSHYTLTVMGKGFKTATIQDFALAAGDRAREDAHLTLGSEDQVVQVEAQAPALQSDSSVLSSTVTEKATQELPLNGRNFYNLVQITAGATEGLNNGLASGNRPDDRRLTSSVSVNGQADVINNQLIDGMDNNERVIGSIGVRPSVDAIQEVNIQTNTFTAESGRSAGAIINVITKSGTNKLHGSVYEFLRNDVLNTNPYKFGASIPKPHYRQNQYGGSIGGPILKDRTFFFGDYEGLRIVRGLNPTQTTVPTAFERANPGNFTDNPAINQTVTTPDKVGLQYFNLFPLPTSTALTNNYTVSPSNSQTSDTADGRVDHRFSASDFGFIRYTFNRVITNVGGLFPSVSAAGLTIAPGGNLSSYAGPAKSLAHQVQFNYIHTFTPNLLLELKAGYTFLNNRQDPQNFGLAPNTAFGQANINFSPRTSELSPVTISQGATLGGHPPIVYLENTWQYVGAVSWTHGKQTIKLGGGVIRRQDTTTQTDSASGSWTFTNFATLLAGNYSSLSRNDILFQPHNRTWEPHVYVQDDWHVAQSLTINLGLRWDLYTPYTDTNNILSNFDTDTGKIVVAGTPGVDGHGNVRVDYSNLAPRVGFAYTPIAKTVIRGGFGLSFAPENLTSGSALVNQPFNATIGPCSTTSPCDASHKYFADGLPVPVANSATNPTGSVSAALDPHFKSTYIEQFNLTAEREFGGNLVTASYVGELGRRLAYYLSDVNAASPNSQSFVDPTATNLVVSTFNYNTLRPYYGTSPGITGVPLFTSKGISSYNALQLVFKRRLTKGLDTSVTYTYAHNLDDSETISNDGGDGFGSVPSLVPTLEYGNANLDVRHRATGAFNYSLPFGNSYRGIRGVLVKGWQANGIVVLNTGLPFSVTNIANRSGTRPGTANTDRPNQIASARIAHPSVLQWFNTAAYQRQLGGVVGNEHRDQVSGPGLQRVDLSLFKTFTITERVNMEFRTEAFNVMNTAQFAFPNASLGNAAFGTITSTANAYNPRILQFAARFKF</sequence>
<proteinExistence type="predicted"/>
<name>A0A1I6MR57_9BACT</name>
<keyword evidence="10" id="KW-1185">Reference proteome</keyword>
<reference evidence="9 10" key="1">
    <citation type="submission" date="2016-10" db="EMBL/GenBank/DDBJ databases">
        <authorList>
            <person name="de Groot N.N."/>
        </authorList>
    </citation>
    <scope>NUCLEOTIDE SEQUENCE [LARGE SCALE GENOMIC DNA]</scope>
    <source>
        <strain evidence="9 10">DSM 21001</strain>
    </source>
</reference>
<dbReference type="GO" id="GO:0044718">
    <property type="term" value="P:siderophore transmembrane transport"/>
    <property type="evidence" value="ECO:0007669"/>
    <property type="project" value="TreeGrafter"/>
</dbReference>
<dbReference type="InterPro" id="IPR039426">
    <property type="entry name" value="TonB-dep_rcpt-like"/>
</dbReference>
<comment type="subcellular location">
    <subcellularLocation>
        <location evidence="1">Cell outer membrane</location>
        <topology evidence="1">Multi-pass membrane protein</topology>
    </subcellularLocation>
</comment>
<dbReference type="SUPFAM" id="SSF49464">
    <property type="entry name" value="Carboxypeptidase regulatory domain-like"/>
    <property type="match status" value="1"/>
</dbReference>
<keyword evidence="9" id="KW-0121">Carboxypeptidase</keyword>
<dbReference type="Gene3D" id="2.60.40.1120">
    <property type="entry name" value="Carboxypeptidase-like, regulatory domain"/>
    <property type="match status" value="1"/>
</dbReference>
<dbReference type="Proteomes" id="UP000199024">
    <property type="component" value="Unassembled WGS sequence"/>
</dbReference>
<evidence type="ECO:0000256" key="5">
    <source>
        <dbReference type="ARBA" id="ARBA00022729"/>
    </source>
</evidence>
<dbReference type="OrthoDB" id="97893at2"/>
<keyword evidence="6" id="KW-0472">Membrane</keyword>
<dbReference type="PANTHER" id="PTHR30069:SF29">
    <property type="entry name" value="HEMOGLOBIN AND HEMOGLOBIN-HAPTOGLOBIN-BINDING PROTEIN 1-RELATED"/>
    <property type="match status" value="1"/>
</dbReference>
<keyword evidence="7" id="KW-0998">Cell outer membrane</keyword>
<evidence type="ECO:0000313" key="9">
    <source>
        <dbReference type="EMBL" id="SFS18233.1"/>
    </source>
</evidence>
<dbReference type="InterPro" id="IPR057601">
    <property type="entry name" value="Oar-like_b-barrel"/>
</dbReference>
<organism evidence="9 10">
    <name type="scientific">Granulicella pectinivorans</name>
    <dbReference type="NCBI Taxonomy" id="474950"/>
    <lineage>
        <taxon>Bacteria</taxon>
        <taxon>Pseudomonadati</taxon>
        <taxon>Acidobacteriota</taxon>
        <taxon>Terriglobia</taxon>
        <taxon>Terriglobales</taxon>
        <taxon>Acidobacteriaceae</taxon>
        <taxon>Granulicella</taxon>
    </lineage>
</organism>
<dbReference type="Gene3D" id="2.40.170.20">
    <property type="entry name" value="TonB-dependent receptor, beta-barrel domain"/>
    <property type="match status" value="1"/>
</dbReference>
<dbReference type="GO" id="GO:0009279">
    <property type="term" value="C:cell outer membrane"/>
    <property type="evidence" value="ECO:0007669"/>
    <property type="project" value="UniProtKB-SubCell"/>
</dbReference>
<dbReference type="EMBL" id="FOZL01000001">
    <property type="protein sequence ID" value="SFS18233.1"/>
    <property type="molecule type" value="Genomic_DNA"/>
</dbReference>